<dbReference type="KEGG" id="spu:100888120"/>
<accession>A0A7M7NYN2</accession>
<dbReference type="SMART" id="SM01190">
    <property type="entry name" value="EMP24_GP25L"/>
    <property type="match status" value="1"/>
</dbReference>
<reference evidence="10" key="2">
    <citation type="submission" date="2021-01" db="UniProtKB">
        <authorList>
            <consortium name="EnsemblMetazoa"/>
        </authorList>
    </citation>
    <scope>IDENTIFICATION</scope>
</reference>
<dbReference type="PROSITE" id="PS50866">
    <property type="entry name" value="GOLD"/>
    <property type="match status" value="1"/>
</dbReference>
<protein>
    <recommendedName>
        <fullName evidence="9">GOLD domain-containing protein</fullName>
    </recommendedName>
</protein>
<evidence type="ECO:0000256" key="1">
    <source>
        <dbReference type="ARBA" id="ARBA00004479"/>
    </source>
</evidence>
<organism evidence="10 11">
    <name type="scientific">Strongylocentrotus purpuratus</name>
    <name type="common">Purple sea urchin</name>
    <dbReference type="NCBI Taxonomy" id="7668"/>
    <lineage>
        <taxon>Eukaryota</taxon>
        <taxon>Metazoa</taxon>
        <taxon>Echinodermata</taxon>
        <taxon>Eleutherozoa</taxon>
        <taxon>Echinozoa</taxon>
        <taxon>Echinoidea</taxon>
        <taxon>Euechinoidea</taxon>
        <taxon>Echinacea</taxon>
        <taxon>Camarodonta</taxon>
        <taxon>Echinidea</taxon>
        <taxon>Strongylocentrotidae</taxon>
        <taxon>Strongylocentrotus</taxon>
    </lineage>
</organism>
<sequence>MGTFNHKAEVAGAYQFCIANNHQKYYVKYVKMYLSITDNERLEKYYHLEEDLQKTYGNLSQTMQKLTSSVRVMRRFQQWSGIRETRDRELLEANQGYVTTWSCLQCLVVVGAAMVQVYFLRSFFNTAKLTPNQKPRC</sequence>
<reference evidence="11" key="1">
    <citation type="submission" date="2015-02" db="EMBL/GenBank/DDBJ databases">
        <title>Genome sequencing for Strongylocentrotus purpuratus.</title>
        <authorList>
            <person name="Murali S."/>
            <person name="Liu Y."/>
            <person name="Vee V."/>
            <person name="English A."/>
            <person name="Wang M."/>
            <person name="Skinner E."/>
            <person name="Han Y."/>
            <person name="Muzny D.M."/>
            <person name="Worley K.C."/>
            <person name="Gibbs R.A."/>
        </authorList>
    </citation>
    <scope>NUCLEOTIDE SEQUENCE</scope>
</reference>
<evidence type="ECO:0000259" key="9">
    <source>
        <dbReference type="PROSITE" id="PS50866"/>
    </source>
</evidence>
<dbReference type="RefSeq" id="XP_030843461.1">
    <property type="nucleotide sequence ID" value="XM_030987601.1"/>
</dbReference>
<dbReference type="InParanoid" id="A0A7M7NYN2"/>
<keyword evidence="4" id="KW-0732">Signal</keyword>
<dbReference type="GeneID" id="100888120"/>
<proteinExistence type="inferred from homology"/>
<dbReference type="InterPro" id="IPR009038">
    <property type="entry name" value="GOLD_dom"/>
</dbReference>
<evidence type="ECO:0000256" key="6">
    <source>
        <dbReference type="ARBA" id="ARBA00023136"/>
    </source>
</evidence>
<evidence type="ECO:0000256" key="7">
    <source>
        <dbReference type="RuleBase" id="RU003827"/>
    </source>
</evidence>
<dbReference type="GO" id="GO:0016020">
    <property type="term" value="C:membrane"/>
    <property type="evidence" value="ECO:0007669"/>
    <property type="project" value="UniProtKB-SubCell"/>
</dbReference>
<evidence type="ECO:0000256" key="5">
    <source>
        <dbReference type="ARBA" id="ARBA00022989"/>
    </source>
</evidence>
<dbReference type="Proteomes" id="UP000007110">
    <property type="component" value="Unassembled WGS sequence"/>
</dbReference>
<dbReference type="AlphaFoldDB" id="A0A7M7NYN2"/>
<keyword evidence="5 8" id="KW-1133">Transmembrane helix</keyword>
<name>A0A7M7NYN2_STRPU</name>
<dbReference type="Pfam" id="PF01105">
    <property type="entry name" value="EMP24_GP25L"/>
    <property type="match status" value="1"/>
</dbReference>
<evidence type="ECO:0000256" key="4">
    <source>
        <dbReference type="ARBA" id="ARBA00022729"/>
    </source>
</evidence>
<keyword evidence="11" id="KW-1185">Reference proteome</keyword>
<comment type="similarity">
    <text evidence="2 7">Belongs to the EMP24/GP25L family.</text>
</comment>
<dbReference type="OrthoDB" id="10037706at2759"/>
<evidence type="ECO:0000256" key="3">
    <source>
        <dbReference type="ARBA" id="ARBA00022692"/>
    </source>
</evidence>
<evidence type="ECO:0000256" key="8">
    <source>
        <dbReference type="SAM" id="Phobius"/>
    </source>
</evidence>
<dbReference type="OMA" id="IMEEWAQ"/>
<comment type="subcellular location">
    <subcellularLocation>
        <location evidence="1 7">Membrane</location>
        <topology evidence="1 7">Single-pass type I membrane protein</topology>
    </subcellularLocation>
</comment>
<evidence type="ECO:0000256" key="2">
    <source>
        <dbReference type="ARBA" id="ARBA00007104"/>
    </source>
</evidence>
<keyword evidence="3 7" id="KW-0812">Transmembrane</keyword>
<evidence type="ECO:0000313" key="10">
    <source>
        <dbReference type="EnsemblMetazoa" id="XP_030843461"/>
    </source>
</evidence>
<dbReference type="EnsemblMetazoa" id="XM_030987601">
    <property type="protein sequence ID" value="XP_030843461"/>
    <property type="gene ID" value="LOC100888120"/>
</dbReference>
<dbReference type="PANTHER" id="PTHR22811">
    <property type="entry name" value="TRANSMEMBRANE EMP24 DOMAIN-CONTAINING PROTEIN"/>
    <property type="match status" value="1"/>
</dbReference>
<keyword evidence="6 8" id="KW-0472">Membrane</keyword>
<feature type="domain" description="GOLD" evidence="9">
    <location>
        <begin position="1"/>
        <end position="36"/>
    </location>
</feature>
<evidence type="ECO:0000313" key="11">
    <source>
        <dbReference type="Proteomes" id="UP000007110"/>
    </source>
</evidence>
<feature type="transmembrane region" description="Helical" evidence="8">
    <location>
        <begin position="98"/>
        <end position="120"/>
    </location>
</feature>
<dbReference type="InterPro" id="IPR015720">
    <property type="entry name" value="Emp24-like"/>
</dbReference>